<sequence>MSASIPLNPVELWRPKDISNTEIENFRIKVNKKHNINLGTYIGYSKFNVNEL</sequence>
<dbReference type="AlphaFoldDB" id="A0A397TED2"/>
<proteinExistence type="predicted"/>
<accession>A0A397TED2</accession>
<reference evidence="1 2" key="1">
    <citation type="submission" date="2018-06" db="EMBL/GenBank/DDBJ databases">
        <title>Comparative genomics reveals the genomic features of Rhizophagus irregularis, R. cerebriforme, R. diaphanum and Gigaspora rosea, and their symbiotic lifestyle signature.</title>
        <authorList>
            <person name="Morin E."/>
            <person name="San Clemente H."/>
            <person name="Chen E.C.H."/>
            <person name="De La Providencia I."/>
            <person name="Hainaut M."/>
            <person name="Kuo A."/>
            <person name="Kohler A."/>
            <person name="Murat C."/>
            <person name="Tang N."/>
            <person name="Roy S."/>
            <person name="Loubradou J."/>
            <person name="Henrissat B."/>
            <person name="Grigoriev I.V."/>
            <person name="Corradi N."/>
            <person name="Roux C."/>
            <person name="Martin F.M."/>
        </authorList>
    </citation>
    <scope>NUCLEOTIDE SEQUENCE [LARGE SCALE GENOMIC DNA]</scope>
    <source>
        <strain evidence="1 2">DAOM 227022</strain>
    </source>
</reference>
<keyword evidence="2" id="KW-1185">Reference proteome</keyword>
<gene>
    <name evidence="1" type="ORF">C1645_759341</name>
</gene>
<name>A0A397TED2_9GLOM</name>
<evidence type="ECO:0000313" key="1">
    <source>
        <dbReference type="EMBL" id="RIA94697.1"/>
    </source>
</evidence>
<protein>
    <submittedName>
        <fullName evidence="1">Uncharacterized protein</fullName>
    </submittedName>
</protein>
<dbReference type="STRING" id="658196.A0A397TED2"/>
<dbReference type="Proteomes" id="UP000265703">
    <property type="component" value="Unassembled WGS sequence"/>
</dbReference>
<dbReference type="EMBL" id="QKYT01000075">
    <property type="protein sequence ID" value="RIA94697.1"/>
    <property type="molecule type" value="Genomic_DNA"/>
</dbReference>
<organism evidence="1 2">
    <name type="scientific">Glomus cerebriforme</name>
    <dbReference type="NCBI Taxonomy" id="658196"/>
    <lineage>
        <taxon>Eukaryota</taxon>
        <taxon>Fungi</taxon>
        <taxon>Fungi incertae sedis</taxon>
        <taxon>Mucoromycota</taxon>
        <taxon>Glomeromycotina</taxon>
        <taxon>Glomeromycetes</taxon>
        <taxon>Glomerales</taxon>
        <taxon>Glomeraceae</taxon>
        <taxon>Glomus</taxon>
    </lineage>
</organism>
<evidence type="ECO:0000313" key="2">
    <source>
        <dbReference type="Proteomes" id="UP000265703"/>
    </source>
</evidence>
<comment type="caution">
    <text evidence="1">The sequence shown here is derived from an EMBL/GenBank/DDBJ whole genome shotgun (WGS) entry which is preliminary data.</text>
</comment>